<dbReference type="Proteomes" id="UP000235388">
    <property type="component" value="Unassembled WGS sequence"/>
</dbReference>
<gene>
    <name evidence="2" type="ORF">PCANC_20674</name>
</gene>
<reference evidence="2 3" key="1">
    <citation type="submission" date="2017-11" db="EMBL/GenBank/DDBJ databases">
        <title>De novo assembly and phasing of dikaryotic genomes from two isolates of Puccinia coronata f. sp. avenae, the causal agent of oat crown rust.</title>
        <authorList>
            <person name="Miller M.E."/>
            <person name="Zhang Y."/>
            <person name="Omidvar V."/>
            <person name="Sperschneider J."/>
            <person name="Schwessinger B."/>
            <person name="Raley C."/>
            <person name="Palmer J.M."/>
            <person name="Garnica D."/>
            <person name="Upadhyaya N."/>
            <person name="Rathjen J."/>
            <person name="Taylor J.M."/>
            <person name="Park R.F."/>
            <person name="Dodds P.N."/>
            <person name="Hirsch C.D."/>
            <person name="Kianian S.F."/>
            <person name="Figueroa M."/>
        </authorList>
    </citation>
    <scope>NUCLEOTIDE SEQUENCE [LARGE SCALE GENOMIC DNA]</scope>
    <source>
        <strain evidence="2">12NC29</strain>
    </source>
</reference>
<keyword evidence="3" id="KW-1185">Reference proteome</keyword>
<dbReference type="EMBL" id="PGCJ01000189">
    <property type="protein sequence ID" value="PLW39827.1"/>
    <property type="molecule type" value="Genomic_DNA"/>
</dbReference>
<sequence>MPLKLHLHFSAHLKYLFCPLAPVAPAPPADFALSRLTQDAHPPFFVTSSPRCSSSPPEACRPKPSPSPPLAQSHLPLLPSQGIATAPQPLLLLPLSPSQTQT</sequence>
<evidence type="ECO:0000313" key="3">
    <source>
        <dbReference type="Proteomes" id="UP000235388"/>
    </source>
</evidence>
<proteinExistence type="predicted"/>
<evidence type="ECO:0000256" key="1">
    <source>
        <dbReference type="SAM" id="MobiDB-lite"/>
    </source>
</evidence>
<accession>A0A2N5UQA7</accession>
<evidence type="ECO:0000313" key="2">
    <source>
        <dbReference type="EMBL" id="PLW39827.1"/>
    </source>
</evidence>
<comment type="caution">
    <text evidence="2">The sequence shown here is derived from an EMBL/GenBank/DDBJ whole genome shotgun (WGS) entry which is preliminary data.</text>
</comment>
<protein>
    <submittedName>
        <fullName evidence="2">Uncharacterized protein</fullName>
    </submittedName>
</protein>
<organism evidence="2 3">
    <name type="scientific">Puccinia coronata f. sp. avenae</name>
    <dbReference type="NCBI Taxonomy" id="200324"/>
    <lineage>
        <taxon>Eukaryota</taxon>
        <taxon>Fungi</taxon>
        <taxon>Dikarya</taxon>
        <taxon>Basidiomycota</taxon>
        <taxon>Pucciniomycotina</taxon>
        <taxon>Pucciniomycetes</taxon>
        <taxon>Pucciniales</taxon>
        <taxon>Pucciniaceae</taxon>
        <taxon>Puccinia</taxon>
    </lineage>
</organism>
<dbReference type="AlphaFoldDB" id="A0A2N5UQA7"/>
<feature type="region of interest" description="Disordered" evidence="1">
    <location>
        <begin position="47"/>
        <end position="81"/>
    </location>
</feature>
<name>A0A2N5UQA7_9BASI</name>
<feature type="compositionally biased region" description="Polar residues" evidence="1">
    <location>
        <begin position="47"/>
        <end position="56"/>
    </location>
</feature>